<dbReference type="AlphaFoldDB" id="A0A378QAI9"/>
<feature type="compositionally biased region" description="Basic and acidic residues" evidence="1">
    <location>
        <begin position="100"/>
        <end position="120"/>
    </location>
</feature>
<evidence type="ECO:0000256" key="1">
    <source>
        <dbReference type="SAM" id="MobiDB-lite"/>
    </source>
</evidence>
<feature type="region of interest" description="Disordered" evidence="1">
    <location>
        <begin position="160"/>
        <end position="192"/>
    </location>
</feature>
<proteinExistence type="predicted"/>
<feature type="region of interest" description="Disordered" evidence="1">
    <location>
        <begin position="98"/>
        <end position="134"/>
    </location>
</feature>
<organism evidence="2 3">
    <name type="scientific">Faucicola atlantae</name>
    <dbReference type="NCBI Taxonomy" id="34059"/>
    <lineage>
        <taxon>Bacteria</taxon>
        <taxon>Pseudomonadati</taxon>
        <taxon>Pseudomonadota</taxon>
        <taxon>Gammaproteobacteria</taxon>
        <taxon>Moraxellales</taxon>
        <taxon>Moraxellaceae</taxon>
        <taxon>Faucicola</taxon>
    </lineage>
</organism>
<name>A0A378QAI9_9GAMM</name>
<dbReference type="EMBL" id="UGQA01000001">
    <property type="protein sequence ID" value="STY96227.1"/>
    <property type="molecule type" value="Genomic_DNA"/>
</dbReference>
<evidence type="ECO:0008006" key="4">
    <source>
        <dbReference type="Google" id="ProtNLM"/>
    </source>
</evidence>
<dbReference type="InterPro" id="IPR025494">
    <property type="entry name" value="DUF4385"/>
</dbReference>
<accession>A0A378QAI9</accession>
<sequence>MQEFNYQLDYANLDLRAHPELYRVGRGEQGVLLVEPYKSEILPHWRFATPDIAQASSQAIYAMFLDYLAQNDFVGADMARKFIQMGYTRARRYANHKGGKKYDGVVPADKKGQSGAHGRDTLPQQPQDSEAAQIKAESAQIFKKVWDDCRANADYQRLRKQHQARYEHDGQYADIPNDWLVEGKPKTDSSKK</sequence>
<dbReference type="RefSeq" id="WP_079352147.1">
    <property type="nucleotide sequence ID" value="NZ_MXAO01000051.1"/>
</dbReference>
<protein>
    <recommendedName>
        <fullName evidence="4">Cytoplasmic protein</fullName>
    </recommendedName>
</protein>
<evidence type="ECO:0000313" key="2">
    <source>
        <dbReference type="EMBL" id="STY96227.1"/>
    </source>
</evidence>
<dbReference type="Pfam" id="PF14328">
    <property type="entry name" value="DUF4385"/>
    <property type="match status" value="1"/>
</dbReference>
<evidence type="ECO:0000313" key="3">
    <source>
        <dbReference type="Proteomes" id="UP000255193"/>
    </source>
</evidence>
<dbReference type="Proteomes" id="UP000255193">
    <property type="component" value="Unassembled WGS sequence"/>
</dbReference>
<gene>
    <name evidence="2" type="ORF">NCTC11091_02043</name>
</gene>
<feature type="compositionally biased region" description="Basic and acidic residues" evidence="1">
    <location>
        <begin position="181"/>
        <end position="192"/>
    </location>
</feature>
<reference evidence="2 3" key="1">
    <citation type="submission" date="2018-06" db="EMBL/GenBank/DDBJ databases">
        <authorList>
            <consortium name="Pathogen Informatics"/>
            <person name="Doyle S."/>
        </authorList>
    </citation>
    <scope>NUCLEOTIDE SEQUENCE [LARGE SCALE GENOMIC DNA]</scope>
    <source>
        <strain evidence="2 3">NCTC11091</strain>
    </source>
</reference>